<dbReference type="STRING" id="661089.ciss_12880"/>
<dbReference type="InterPro" id="IPR014942">
    <property type="entry name" value="AbiEii"/>
</dbReference>
<reference evidence="2" key="1">
    <citation type="submission" date="2016-12" db="EMBL/GenBank/DDBJ databases">
        <title>Draft Genome Sequences od Carboxydothermus pertinax and islandicus, Hydrogenogenic Carboxydotrophic Bacteria.</title>
        <authorList>
            <person name="Fukuyama Y."/>
            <person name="Ohmae K."/>
            <person name="Yoneda Y."/>
            <person name="Yoshida T."/>
            <person name="Sako Y."/>
        </authorList>
    </citation>
    <scope>NUCLEOTIDE SEQUENCE [LARGE SCALE GENOMIC DNA]</scope>
    <source>
        <strain evidence="2">SET</strain>
    </source>
</reference>
<protein>
    <recommendedName>
        <fullName evidence="3">Nucleotidyltransferase</fullName>
    </recommendedName>
</protein>
<dbReference type="Pfam" id="PF08843">
    <property type="entry name" value="AbiEii"/>
    <property type="match status" value="1"/>
</dbReference>
<dbReference type="OrthoDB" id="9794849at2"/>
<dbReference type="EMBL" id="BDJL01000038">
    <property type="protein sequence ID" value="GAV25355.1"/>
    <property type="molecule type" value="Genomic_DNA"/>
</dbReference>
<name>A0A1L8D2D5_9THEO</name>
<gene>
    <name evidence="1" type="ORF">ciss_12880</name>
</gene>
<evidence type="ECO:0008006" key="3">
    <source>
        <dbReference type="Google" id="ProtNLM"/>
    </source>
</evidence>
<organism evidence="1 2">
    <name type="scientific">Carboxydothermus islandicus</name>
    <dbReference type="NCBI Taxonomy" id="661089"/>
    <lineage>
        <taxon>Bacteria</taxon>
        <taxon>Bacillati</taxon>
        <taxon>Bacillota</taxon>
        <taxon>Clostridia</taxon>
        <taxon>Thermoanaerobacterales</taxon>
        <taxon>Thermoanaerobacteraceae</taxon>
        <taxon>Carboxydothermus</taxon>
    </lineage>
</organism>
<sequence length="222" mass="25565">MFYEVLNEKQLKVLEKIVFQMPVQGSYLAGGTALALQLGHRKSEDLDWFSPVEFSVDELSSKLKKIGNFQVLDLSKGTLHGIVDGVRITWLYFPNPLLKELVIDKDVNNLPLASLEDIGLMKIIAVSQRGAKKDFIDLFALTQNGIEVGELLKSLHLKYPGEKLNYYHIVKSLCYFDDAEEELMPEMLWNYNWDEIKKYFLGKQKEFINVLKNLIVKEGIEY</sequence>
<keyword evidence="2" id="KW-1185">Reference proteome</keyword>
<evidence type="ECO:0000313" key="2">
    <source>
        <dbReference type="Proteomes" id="UP000187338"/>
    </source>
</evidence>
<accession>A0A1L8D2D5</accession>
<comment type="caution">
    <text evidence="1">The sequence shown here is derived from an EMBL/GenBank/DDBJ whole genome shotgun (WGS) entry which is preliminary data.</text>
</comment>
<evidence type="ECO:0000313" key="1">
    <source>
        <dbReference type="EMBL" id="GAV25355.1"/>
    </source>
</evidence>
<dbReference type="AlphaFoldDB" id="A0A1L8D2D5"/>
<dbReference type="RefSeq" id="WP_075865515.1">
    <property type="nucleotide sequence ID" value="NZ_BDJL01000038.1"/>
</dbReference>
<dbReference type="Proteomes" id="UP000187338">
    <property type="component" value="Unassembled WGS sequence"/>
</dbReference>
<proteinExistence type="predicted"/>